<comment type="subcellular location">
    <subcellularLocation>
        <location evidence="1">Cell envelope</location>
    </subcellularLocation>
</comment>
<dbReference type="InterPro" id="IPR014756">
    <property type="entry name" value="Ig_E-set"/>
</dbReference>
<evidence type="ECO:0000256" key="4">
    <source>
        <dbReference type="ARBA" id="ARBA00023008"/>
    </source>
</evidence>
<dbReference type="EMBL" id="JACMYC010000023">
    <property type="protein sequence ID" value="MBC2962481.1"/>
    <property type="molecule type" value="Genomic_DNA"/>
</dbReference>
<dbReference type="Pfam" id="PF04234">
    <property type="entry name" value="CopC"/>
    <property type="match status" value="1"/>
</dbReference>
<reference evidence="9 10" key="1">
    <citation type="submission" date="2020-08" db="EMBL/GenBank/DDBJ databases">
        <title>novel species in genus Nocardioides.</title>
        <authorList>
            <person name="Zhang G."/>
        </authorList>
    </citation>
    <scope>NUCLEOTIDE SEQUENCE [LARGE SCALE GENOMIC DNA]</scope>
    <source>
        <strain evidence="9 10">SC8A-24</strain>
    </source>
</reference>
<dbReference type="InterPro" id="IPR014755">
    <property type="entry name" value="Cu-Rt/internalin_Ig-like"/>
</dbReference>
<evidence type="ECO:0000256" key="5">
    <source>
        <dbReference type="SAM" id="MobiDB-lite"/>
    </source>
</evidence>
<evidence type="ECO:0000256" key="3">
    <source>
        <dbReference type="ARBA" id="ARBA00022729"/>
    </source>
</evidence>
<keyword evidence="2" id="KW-0479">Metal-binding</keyword>
<feature type="signal peptide" evidence="7">
    <location>
        <begin position="1"/>
        <end position="29"/>
    </location>
</feature>
<feature type="chain" id="PRO_5047248779" evidence="7">
    <location>
        <begin position="30"/>
        <end position="192"/>
    </location>
</feature>
<keyword evidence="10" id="KW-1185">Reference proteome</keyword>
<evidence type="ECO:0000313" key="10">
    <source>
        <dbReference type="Proteomes" id="UP000604001"/>
    </source>
</evidence>
<evidence type="ECO:0000256" key="7">
    <source>
        <dbReference type="SAM" id="SignalP"/>
    </source>
</evidence>
<name>A0ABR6UDF1_9ACTN</name>
<evidence type="ECO:0000256" key="1">
    <source>
        <dbReference type="ARBA" id="ARBA00004196"/>
    </source>
</evidence>
<dbReference type="RefSeq" id="WP_186347653.1">
    <property type="nucleotide sequence ID" value="NZ_BMMR01000006.1"/>
</dbReference>
<proteinExistence type="predicted"/>
<feature type="region of interest" description="Disordered" evidence="5">
    <location>
        <begin position="123"/>
        <end position="159"/>
    </location>
</feature>
<sequence length="192" mass="19376">MRPLPLLRLLAATALTLLVLQPVPAAAHAGLVGSDPEEGERLAEAPSVVTFEFTEAMSEPAYVAVTPPDGSDVLVGAPVVDGTTVRQEVRPGGPAGAWTTAVRAVSADGHPVTVEIAFSVADSAQPAEPTASAVPAEPPASEEPEPTTPVEPSAEDDGWSTTEVVVAAAIGAGAVAVAVAAALVVRRRRAVR</sequence>
<dbReference type="InterPro" id="IPR007348">
    <property type="entry name" value="CopC_dom"/>
</dbReference>
<evidence type="ECO:0000256" key="2">
    <source>
        <dbReference type="ARBA" id="ARBA00022723"/>
    </source>
</evidence>
<feature type="transmembrane region" description="Helical" evidence="6">
    <location>
        <begin position="164"/>
        <end position="185"/>
    </location>
</feature>
<dbReference type="Gene3D" id="2.60.40.1220">
    <property type="match status" value="1"/>
</dbReference>
<evidence type="ECO:0000313" key="9">
    <source>
        <dbReference type="EMBL" id="MBC2962481.1"/>
    </source>
</evidence>
<keyword evidence="6" id="KW-1133">Transmembrane helix</keyword>
<keyword evidence="6" id="KW-0812">Transmembrane</keyword>
<gene>
    <name evidence="9" type="ORF">H7344_19505</name>
</gene>
<keyword evidence="6" id="KW-0472">Membrane</keyword>
<dbReference type="PANTHER" id="PTHR34820:SF4">
    <property type="entry name" value="INNER MEMBRANE PROTEIN YEBZ"/>
    <property type="match status" value="1"/>
</dbReference>
<dbReference type="PANTHER" id="PTHR34820">
    <property type="entry name" value="INNER MEMBRANE PROTEIN YEBZ"/>
    <property type="match status" value="1"/>
</dbReference>
<organism evidence="9 10">
    <name type="scientific">Nocardioides deserti</name>
    <dbReference type="NCBI Taxonomy" id="1588644"/>
    <lineage>
        <taxon>Bacteria</taxon>
        <taxon>Bacillati</taxon>
        <taxon>Actinomycetota</taxon>
        <taxon>Actinomycetes</taxon>
        <taxon>Propionibacteriales</taxon>
        <taxon>Nocardioidaceae</taxon>
        <taxon>Nocardioides</taxon>
    </lineage>
</organism>
<feature type="compositionally biased region" description="Low complexity" evidence="5">
    <location>
        <begin position="126"/>
        <end position="135"/>
    </location>
</feature>
<accession>A0ABR6UDF1</accession>
<keyword evidence="3 7" id="KW-0732">Signal</keyword>
<protein>
    <submittedName>
        <fullName evidence="9">Copper resistance protein CopC</fullName>
    </submittedName>
</protein>
<dbReference type="InterPro" id="IPR032694">
    <property type="entry name" value="CopC/D"/>
</dbReference>
<evidence type="ECO:0000256" key="6">
    <source>
        <dbReference type="SAM" id="Phobius"/>
    </source>
</evidence>
<dbReference type="SUPFAM" id="SSF81296">
    <property type="entry name" value="E set domains"/>
    <property type="match status" value="1"/>
</dbReference>
<comment type="caution">
    <text evidence="9">The sequence shown here is derived from an EMBL/GenBank/DDBJ whole genome shotgun (WGS) entry which is preliminary data.</text>
</comment>
<feature type="domain" description="CopC" evidence="8">
    <location>
        <begin position="28"/>
        <end position="120"/>
    </location>
</feature>
<keyword evidence="4" id="KW-0186">Copper</keyword>
<evidence type="ECO:0000259" key="8">
    <source>
        <dbReference type="Pfam" id="PF04234"/>
    </source>
</evidence>
<dbReference type="Proteomes" id="UP000604001">
    <property type="component" value="Unassembled WGS sequence"/>
</dbReference>